<evidence type="ECO:0000313" key="3">
    <source>
        <dbReference type="Proteomes" id="UP000198558"/>
    </source>
</evidence>
<keyword evidence="3" id="KW-1185">Reference proteome</keyword>
<feature type="signal peptide" evidence="1">
    <location>
        <begin position="1"/>
        <end position="21"/>
    </location>
</feature>
<dbReference type="Proteomes" id="UP000198558">
    <property type="component" value="Unassembled WGS sequence"/>
</dbReference>
<evidence type="ECO:0000313" key="2">
    <source>
        <dbReference type="EMBL" id="SET53949.1"/>
    </source>
</evidence>
<name>A0A1I0F798_9FIRM</name>
<protein>
    <recommendedName>
        <fullName evidence="4">DUF4825 domain-containing protein</fullName>
    </recommendedName>
</protein>
<dbReference type="AlphaFoldDB" id="A0A1I0F798"/>
<feature type="chain" id="PRO_5038959606" description="DUF4825 domain-containing protein" evidence="1">
    <location>
        <begin position="22"/>
        <end position="146"/>
    </location>
</feature>
<proteinExistence type="predicted"/>
<dbReference type="PROSITE" id="PS51257">
    <property type="entry name" value="PROKAR_LIPOPROTEIN"/>
    <property type="match status" value="1"/>
</dbReference>
<reference evidence="3" key="1">
    <citation type="submission" date="2016-10" db="EMBL/GenBank/DDBJ databases">
        <authorList>
            <person name="Varghese N."/>
            <person name="Submissions S."/>
        </authorList>
    </citation>
    <scope>NUCLEOTIDE SEQUENCE [LARGE SCALE GENOMIC DNA]</scope>
    <source>
        <strain evidence="3">DSM 1551</strain>
    </source>
</reference>
<gene>
    <name evidence="2" type="ORF">SAMN04489758_11724</name>
</gene>
<keyword evidence="1" id="KW-0732">Signal</keyword>
<evidence type="ECO:0000256" key="1">
    <source>
        <dbReference type="SAM" id="SignalP"/>
    </source>
</evidence>
<dbReference type="OrthoDB" id="9775197at2"/>
<dbReference type="EMBL" id="FOIN01000017">
    <property type="protein sequence ID" value="SET53949.1"/>
    <property type="molecule type" value="Genomic_DNA"/>
</dbReference>
<organism evidence="2 3">
    <name type="scientific">Thomasclavelia cocleata</name>
    <dbReference type="NCBI Taxonomy" id="69824"/>
    <lineage>
        <taxon>Bacteria</taxon>
        <taxon>Bacillati</taxon>
        <taxon>Bacillota</taxon>
        <taxon>Erysipelotrichia</taxon>
        <taxon>Erysipelotrichales</taxon>
        <taxon>Coprobacillaceae</taxon>
        <taxon>Thomasclavelia</taxon>
    </lineage>
</organism>
<dbReference type="RefSeq" id="WP_092354101.1">
    <property type="nucleotide sequence ID" value="NZ_CAOVBR010000052.1"/>
</dbReference>
<sequence length="146" mass="16538">MKKLGKLLFALILCFSIVGCGESKDTKDSAEITKAFKEIGYETKAVKEDGVDTLSFIKDDKGMTNQFISYFEDNKLHSIAYLSSPTDSKNYDDLTIGFIYVSDNIDEKDKEVVKINKDVVKTAETILEKVDLSLDEFIKYVEDIHK</sequence>
<evidence type="ECO:0008006" key="4">
    <source>
        <dbReference type="Google" id="ProtNLM"/>
    </source>
</evidence>
<accession>A0A1I0F798</accession>
<dbReference type="GeneID" id="78288519"/>